<dbReference type="OrthoDB" id="6271069at2"/>
<dbReference type="STRING" id="1654360.EA58_03540"/>
<comment type="caution">
    <text evidence="2">The sequence shown here is derived from an EMBL/GenBank/DDBJ whole genome shotgun (WGS) entry which is preliminary data.</text>
</comment>
<evidence type="ECO:0000313" key="3">
    <source>
        <dbReference type="Proteomes" id="UP000027192"/>
    </source>
</evidence>
<keyword evidence="3" id="KW-1185">Reference proteome</keyword>
<dbReference type="EMBL" id="JMIB01000005">
    <property type="protein sequence ID" value="KDM92842.1"/>
    <property type="molecule type" value="Genomic_DNA"/>
</dbReference>
<dbReference type="Pfam" id="PF21880">
    <property type="entry name" value="DUF6916"/>
    <property type="match status" value="1"/>
</dbReference>
<gene>
    <name evidence="2" type="ORF">EA58_03540</name>
</gene>
<proteinExistence type="predicted"/>
<feature type="domain" description="DUF6916" evidence="1">
    <location>
        <begin position="4"/>
        <end position="90"/>
    </location>
</feature>
<protein>
    <recommendedName>
        <fullName evidence="1">DUF6916 domain-containing protein</fullName>
    </recommendedName>
</protein>
<dbReference type="InterPro" id="IPR054209">
    <property type="entry name" value="DUF6916"/>
</dbReference>
<sequence length="98" mass="11050">MEQFTFERLEKMVGEKLTVTLDNNQTAEVEISDVQRTATHGKLWEAFALYLDCGELEGGLAQGTYPFSHEKLGEAALFVSPNSARELEVIFSRRVEQP</sequence>
<evidence type="ECO:0000259" key="1">
    <source>
        <dbReference type="Pfam" id="PF21880"/>
    </source>
</evidence>
<name>A0A066RYT2_9GAMM</name>
<reference evidence="2 3" key="1">
    <citation type="submission" date="2014-04" db="EMBL/GenBank/DDBJ databases">
        <title>Draft genome sequence of Photobacterium halotolerans S2753: a solonamide, ngercheumicin and holomycin producer.</title>
        <authorList>
            <person name="Machado H.R."/>
            <person name="Gram L."/>
        </authorList>
    </citation>
    <scope>NUCLEOTIDE SEQUENCE [LARGE SCALE GENOMIC DNA]</scope>
    <source>
        <strain evidence="2 3">S2753</strain>
    </source>
</reference>
<evidence type="ECO:0000313" key="2">
    <source>
        <dbReference type="EMBL" id="KDM92842.1"/>
    </source>
</evidence>
<accession>A0A066RYT2</accession>
<dbReference type="Proteomes" id="UP000027192">
    <property type="component" value="Unassembled WGS sequence"/>
</dbReference>
<organism evidence="2 3">
    <name type="scientific">Photobacterium galatheae</name>
    <dbReference type="NCBI Taxonomy" id="1654360"/>
    <lineage>
        <taxon>Bacteria</taxon>
        <taxon>Pseudomonadati</taxon>
        <taxon>Pseudomonadota</taxon>
        <taxon>Gammaproteobacteria</taxon>
        <taxon>Vibrionales</taxon>
        <taxon>Vibrionaceae</taxon>
        <taxon>Photobacterium</taxon>
    </lineage>
</organism>
<dbReference type="RefSeq" id="WP_036748936.1">
    <property type="nucleotide sequence ID" value="NZ_JAGSGC010000002.1"/>
</dbReference>
<dbReference type="AlphaFoldDB" id="A0A066RYT2"/>